<sequence>MGIANLTAKSQFSPPALKLTSAPAGHRKAIKRDSETGYDLLFIGCDENRVKRPADFKPSIGWPAAVQPALHNDNFVDRQKAGLGRVVTPVWVFTM</sequence>
<dbReference type="VEuPathDB" id="FungiDB:SPSK_03725"/>
<comment type="caution">
    <text evidence="1">The sequence shown here is derived from an EMBL/GenBank/DDBJ whole genome shotgun (WGS) entry which is preliminary data.</text>
</comment>
<dbReference type="EMBL" id="AXCR01000010">
    <property type="protein sequence ID" value="KJR82414.1"/>
    <property type="molecule type" value="Genomic_DNA"/>
</dbReference>
<dbReference type="KEGG" id="ssck:SPSK_03725"/>
<dbReference type="GeneID" id="27665836"/>
<organism evidence="1 2">
    <name type="scientific">Sporothrix schenckii 1099-18</name>
    <dbReference type="NCBI Taxonomy" id="1397361"/>
    <lineage>
        <taxon>Eukaryota</taxon>
        <taxon>Fungi</taxon>
        <taxon>Dikarya</taxon>
        <taxon>Ascomycota</taxon>
        <taxon>Pezizomycotina</taxon>
        <taxon>Sordariomycetes</taxon>
        <taxon>Sordariomycetidae</taxon>
        <taxon>Ophiostomatales</taxon>
        <taxon>Ophiostomataceae</taxon>
        <taxon>Sporothrix</taxon>
    </lineage>
</organism>
<dbReference type="Proteomes" id="UP000033710">
    <property type="component" value="Unassembled WGS sequence"/>
</dbReference>
<evidence type="ECO:0000313" key="2">
    <source>
        <dbReference type="Proteomes" id="UP000033710"/>
    </source>
</evidence>
<proteinExistence type="predicted"/>
<reference evidence="1 2" key="1">
    <citation type="journal article" date="2014" name="BMC Genomics">
        <title>Comparative genomics of the major fungal agents of human and animal Sporotrichosis: Sporothrix schenckii and Sporothrix brasiliensis.</title>
        <authorList>
            <person name="Teixeira M.M."/>
            <person name="de Almeida L.G."/>
            <person name="Kubitschek-Barreira P."/>
            <person name="Alves F.L."/>
            <person name="Kioshima E.S."/>
            <person name="Abadio A.K."/>
            <person name="Fernandes L."/>
            <person name="Derengowski L.S."/>
            <person name="Ferreira K.S."/>
            <person name="Souza R.C."/>
            <person name="Ruiz J.C."/>
            <person name="de Andrade N.C."/>
            <person name="Paes H.C."/>
            <person name="Nicola A.M."/>
            <person name="Albuquerque P."/>
            <person name="Gerber A.L."/>
            <person name="Martins V.P."/>
            <person name="Peconick L.D."/>
            <person name="Neto A.V."/>
            <person name="Chaucanez C.B."/>
            <person name="Silva P.A."/>
            <person name="Cunha O.L."/>
            <person name="de Oliveira F.F."/>
            <person name="dos Santos T.C."/>
            <person name="Barros A.L."/>
            <person name="Soares M.A."/>
            <person name="de Oliveira L.M."/>
            <person name="Marini M.M."/>
            <person name="Villalobos-Duno H."/>
            <person name="Cunha M.M."/>
            <person name="de Hoog S."/>
            <person name="da Silveira J.F."/>
            <person name="Henrissat B."/>
            <person name="Nino-Vega G.A."/>
            <person name="Cisalpino P.S."/>
            <person name="Mora-Montes H.M."/>
            <person name="Almeida S.R."/>
            <person name="Stajich J.E."/>
            <person name="Lopes-Bezerra L.M."/>
            <person name="Vasconcelos A.T."/>
            <person name="Felipe M.S."/>
        </authorList>
    </citation>
    <scope>NUCLEOTIDE SEQUENCE [LARGE SCALE GENOMIC DNA]</scope>
    <source>
        <strain evidence="1 2">1099-18</strain>
    </source>
</reference>
<reference evidence="1 2" key="2">
    <citation type="journal article" date="2015" name="Eukaryot. Cell">
        <title>Asexual propagation of a virulent clone complex in a human and feline outbreak of sporotrichosis.</title>
        <authorList>
            <person name="Teixeira Mde M."/>
            <person name="Rodrigues A.M."/>
            <person name="Tsui C.K."/>
            <person name="de Almeida L.G."/>
            <person name="Van Diepeningen A.D."/>
            <person name="van den Ende B.G."/>
            <person name="Fernandes G.F."/>
            <person name="Kano R."/>
            <person name="Hamelin R.C."/>
            <person name="Lopes-Bezerra L.M."/>
            <person name="Vasconcelos A.T."/>
            <person name="de Hoog S."/>
            <person name="de Camargo Z.P."/>
            <person name="Felipe M.S."/>
        </authorList>
    </citation>
    <scope>NUCLEOTIDE SEQUENCE [LARGE SCALE GENOMIC DNA]</scope>
    <source>
        <strain evidence="1 2">1099-18</strain>
    </source>
</reference>
<dbReference type="AlphaFoldDB" id="A0A0F2LZY9"/>
<accession>A0A0F2LZY9</accession>
<gene>
    <name evidence="1" type="ORF">SPSK_03725</name>
</gene>
<dbReference type="RefSeq" id="XP_016585090.1">
    <property type="nucleotide sequence ID" value="XM_016730559.1"/>
</dbReference>
<name>A0A0F2LZY9_SPOSC</name>
<evidence type="ECO:0000313" key="1">
    <source>
        <dbReference type="EMBL" id="KJR82414.1"/>
    </source>
</evidence>
<protein>
    <submittedName>
        <fullName evidence="1">Uncharacterized protein</fullName>
    </submittedName>
</protein>